<gene>
    <name evidence="8" type="ORF">QP027_03560</name>
</gene>
<keyword evidence="9" id="KW-1185">Reference proteome</keyword>
<evidence type="ECO:0000256" key="5">
    <source>
        <dbReference type="ARBA" id="ARBA00023136"/>
    </source>
</evidence>
<feature type="transmembrane region" description="Helical" evidence="6">
    <location>
        <begin position="320"/>
        <end position="339"/>
    </location>
</feature>
<feature type="transmembrane region" description="Helical" evidence="6">
    <location>
        <begin position="261"/>
        <end position="280"/>
    </location>
</feature>
<keyword evidence="2" id="KW-1003">Cell membrane</keyword>
<feature type="transmembrane region" description="Helical" evidence="6">
    <location>
        <begin position="70"/>
        <end position="88"/>
    </location>
</feature>
<feature type="transmembrane region" description="Helical" evidence="6">
    <location>
        <begin position="40"/>
        <end position="63"/>
    </location>
</feature>
<dbReference type="PANTHER" id="PTHR43124">
    <property type="entry name" value="PURINE EFFLUX PUMP PBUE"/>
    <property type="match status" value="1"/>
</dbReference>
<dbReference type="InterPro" id="IPR050189">
    <property type="entry name" value="MFS_Efflux_Transporters"/>
</dbReference>
<sequence>MDKLRYACIMIGGFLGPFAAQSLAVVLPEFAGDFEISLGLAALTMTAYSLPFASTMLISSYLVRGISPTQVVRVAYIVIAVVSVVLVFSPKWWLFLIAFTIAGIANAFTTPILQLILKHITPDEKLGQALGAYAAMQSFGLFSAPLISGLTSLVTWRLNYVMLGLFALLIVLVRVPLVPHDDSRAPSQRIITGGHVRAMFTLFAVGSGVIGMSFVVSLLVGERFDAGPVTRGAIVMVGGLTAFLFARILGHWADTFGPRPVLIGGLLVGGVALLAVAMAPTMWLLAVAWGLAVLAVQGTQIAVNLLVLRAPGGSTMVSTVQAFRFFGNAATPLVFLPIYHQSHLGGFAAAAGGLFIMALVNVVATRVAKSHN</sequence>
<dbReference type="InterPro" id="IPR011701">
    <property type="entry name" value="MFS"/>
</dbReference>
<dbReference type="PANTHER" id="PTHR43124:SF3">
    <property type="entry name" value="CHLORAMPHENICOL EFFLUX PUMP RV0191"/>
    <property type="match status" value="1"/>
</dbReference>
<dbReference type="Gene3D" id="1.20.1250.20">
    <property type="entry name" value="MFS general substrate transporter like domains"/>
    <property type="match status" value="2"/>
</dbReference>
<evidence type="ECO:0000259" key="7">
    <source>
        <dbReference type="PROSITE" id="PS50850"/>
    </source>
</evidence>
<feature type="transmembrane region" description="Helical" evidence="6">
    <location>
        <begin position="94"/>
        <end position="117"/>
    </location>
</feature>
<dbReference type="InterPro" id="IPR036259">
    <property type="entry name" value="MFS_trans_sf"/>
</dbReference>
<protein>
    <submittedName>
        <fullName evidence="8">MFS transporter</fullName>
    </submittedName>
</protein>
<comment type="subcellular location">
    <subcellularLocation>
        <location evidence="1">Cell membrane</location>
        <topology evidence="1">Multi-pass membrane protein</topology>
    </subcellularLocation>
</comment>
<accession>A0ABY8VIB2</accession>
<evidence type="ECO:0000313" key="9">
    <source>
        <dbReference type="Proteomes" id="UP001225598"/>
    </source>
</evidence>
<reference evidence="8 9" key="1">
    <citation type="submission" date="2023-05" db="EMBL/GenBank/DDBJ databases">
        <title>Corynebacterium suedekumii sp. nov. and Corynebacterium breve sp. nov. isolated from raw cow's milk.</title>
        <authorList>
            <person name="Baer M.K."/>
            <person name="Mehl L."/>
            <person name="Hellmuth R."/>
            <person name="Marke G."/>
            <person name="Lipski A."/>
        </authorList>
    </citation>
    <scope>NUCLEOTIDE SEQUENCE [LARGE SCALE GENOMIC DNA]</scope>
    <source>
        <strain evidence="8 9">R4</strain>
    </source>
</reference>
<dbReference type="SUPFAM" id="SSF103473">
    <property type="entry name" value="MFS general substrate transporter"/>
    <property type="match status" value="1"/>
</dbReference>
<feature type="domain" description="Major facilitator superfamily (MFS) profile" evidence="7">
    <location>
        <begin position="5"/>
        <end position="369"/>
    </location>
</feature>
<feature type="transmembrane region" description="Helical" evidence="6">
    <location>
        <begin position="129"/>
        <end position="148"/>
    </location>
</feature>
<evidence type="ECO:0000256" key="2">
    <source>
        <dbReference type="ARBA" id="ARBA00022475"/>
    </source>
</evidence>
<feature type="transmembrane region" description="Helical" evidence="6">
    <location>
        <begin position="160"/>
        <end position="177"/>
    </location>
</feature>
<keyword evidence="5 6" id="KW-0472">Membrane</keyword>
<feature type="transmembrane region" description="Helical" evidence="6">
    <location>
        <begin position="286"/>
        <end position="308"/>
    </location>
</feature>
<feature type="transmembrane region" description="Helical" evidence="6">
    <location>
        <begin position="198"/>
        <end position="220"/>
    </location>
</feature>
<feature type="transmembrane region" description="Helical" evidence="6">
    <location>
        <begin position="345"/>
        <end position="364"/>
    </location>
</feature>
<organism evidence="8 9">
    <name type="scientific">Corynebacterium breve</name>
    <dbReference type="NCBI Taxonomy" id="3049799"/>
    <lineage>
        <taxon>Bacteria</taxon>
        <taxon>Bacillati</taxon>
        <taxon>Actinomycetota</taxon>
        <taxon>Actinomycetes</taxon>
        <taxon>Mycobacteriales</taxon>
        <taxon>Corynebacteriaceae</taxon>
        <taxon>Corynebacterium</taxon>
    </lineage>
</organism>
<feature type="transmembrane region" description="Helical" evidence="6">
    <location>
        <begin position="232"/>
        <end position="249"/>
    </location>
</feature>
<evidence type="ECO:0000313" key="8">
    <source>
        <dbReference type="EMBL" id="WIM68485.1"/>
    </source>
</evidence>
<dbReference type="Pfam" id="PF07690">
    <property type="entry name" value="MFS_1"/>
    <property type="match status" value="1"/>
</dbReference>
<dbReference type="EMBL" id="CP126969">
    <property type="protein sequence ID" value="WIM68485.1"/>
    <property type="molecule type" value="Genomic_DNA"/>
</dbReference>
<evidence type="ECO:0000256" key="3">
    <source>
        <dbReference type="ARBA" id="ARBA00022692"/>
    </source>
</evidence>
<evidence type="ECO:0000256" key="6">
    <source>
        <dbReference type="SAM" id="Phobius"/>
    </source>
</evidence>
<keyword evidence="4 6" id="KW-1133">Transmembrane helix</keyword>
<name>A0ABY8VIB2_9CORY</name>
<keyword evidence="3 6" id="KW-0812">Transmembrane</keyword>
<proteinExistence type="predicted"/>
<dbReference type="Proteomes" id="UP001225598">
    <property type="component" value="Chromosome"/>
</dbReference>
<evidence type="ECO:0000256" key="1">
    <source>
        <dbReference type="ARBA" id="ARBA00004651"/>
    </source>
</evidence>
<evidence type="ECO:0000256" key="4">
    <source>
        <dbReference type="ARBA" id="ARBA00022989"/>
    </source>
</evidence>
<dbReference type="InterPro" id="IPR020846">
    <property type="entry name" value="MFS_dom"/>
</dbReference>
<dbReference type="RefSeq" id="WP_284826045.1">
    <property type="nucleotide sequence ID" value="NZ_CP126969.1"/>
</dbReference>
<dbReference type="PROSITE" id="PS50850">
    <property type="entry name" value="MFS"/>
    <property type="match status" value="1"/>
</dbReference>